<dbReference type="Pfam" id="PF09815">
    <property type="entry name" value="XK-related"/>
    <property type="match status" value="2"/>
</dbReference>
<evidence type="ECO:0000256" key="2">
    <source>
        <dbReference type="ARBA" id="ARBA00008789"/>
    </source>
</evidence>
<reference evidence="9 10" key="1">
    <citation type="journal article" date="2017" name="Gigascience">
        <title>Draft genome of the honey bee ectoparasitic mite, Tropilaelaps mercedesae, is shaped by the parasitic life history.</title>
        <authorList>
            <person name="Dong X."/>
            <person name="Armstrong S.D."/>
            <person name="Xia D."/>
            <person name="Makepeace B.L."/>
            <person name="Darby A.C."/>
            <person name="Kadowaki T."/>
        </authorList>
    </citation>
    <scope>NUCLEOTIDE SEQUENCE [LARGE SCALE GENOMIC DNA]</scope>
    <source>
        <strain evidence="9">Wuxi-XJTLU</strain>
    </source>
</reference>
<dbReference type="GO" id="GO:0070782">
    <property type="term" value="P:phosphatidylserine exposure on apoptotic cell surface"/>
    <property type="evidence" value="ECO:0007669"/>
    <property type="project" value="TreeGrafter"/>
</dbReference>
<name>A0A1V9XD32_9ACAR</name>
<dbReference type="InParanoid" id="A0A1V9XD32"/>
<dbReference type="PANTHER" id="PTHR16024">
    <property type="entry name" value="XK-RELATED PROTEIN"/>
    <property type="match status" value="1"/>
</dbReference>
<keyword evidence="10" id="KW-1185">Reference proteome</keyword>
<keyword evidence="5" id="KW-1133">Transmembrane helix</keyword>
<dbReference type="Proteomes" id="UP000192247">
    <property type="component" value="Unassembled WGS sequence"/>
</dbReference>
<evidence type="ECO:0000256" key="4">
    <source>
        <dbReference type="ARBA" id="ARBA00022692"/>
    </source>
</evidence>
<accession>A0A1V9XD32</accession>
<evidence type="ECO:0000256" key="6">
    <source>
        <dbReference type="ARBA" id="ARBA00023136"/>
    </source>
</evidence>
<proteinExistence type="inferred from homology"/>
<evidence type="ECO:0000256" key="1">
    <source>
        <dbReference type="ARBA" id="ARBA00004651"/>
    </source>
</evidence>
<evidence type="ECO:0000313" key="10">
    <source>
        <dbReference type="Proteomes" id="UP000192247"/>
    </source>
</evidence>
<organism evidence="9 10">
    <name type="scientific">Tropilaelaps mercedesae</name>
    <dbReference type="NCBI Taxonomy" id="418985"/>
    <lineage>
        <taxon>Eukaryota</taxon>
        <taxon>Metazoa</taxon>
        <taxon>Ecdysozoa</taxon>
        <taxon>Arthropoda</taxon>
        <taxon>Chelicerata</taxon>
        <taxon>Arachnida</taxon>
        <taxon>Acari</taxon>
        <taxon>Parasitiformes</taxon>
        <taxon>Mesostigmata</taxon>
        <taxon>Gamasina</taxon>
        <taxon>Dermanyssoidea</taxon>
        <taxon>Laelapidae</taxon>
        <taxon>Tropilaelaps</taxon>
    </lineage>
</organism>
<feature type="region of interest" description="Disordered" evidence="8">
    <location>
        <begin position="1"/>
        <end position="43"/>
    </location>
</feature>
<dbReference type="InterPro" id="IPR018629">
    <property type="entry name" value="XK-rel"/>
</dbReference>
<evidence type="ECO:0000256" key="3">
    <source>
        <dbReference type="ARBA" id="ARBA00022475"/>
    </source>
</evidence>
<sequence length="362" mass="39062">MPRDDTRSYSRVLGPPPVGAANTDDGVDEEASEAESTDPNLGSVAQEDKHEMLPSVTNVPVTNATPLGCRCVVDYYLLMIHEDRDTALLSLFKAVLQSAPQATLQIFLLASEFSHKGHIANELIGGCQLASAVSSLVSIALSLSSYHRALRRSVPDKYNMSRTGATLQFIWRFNPSLAEVIVTLEPSSLAKLCTVGSRIICIALFTSEYTFWLIPLCVGHWGVMSVWVMHQGTRFCDTDSGQPRQCEEYLFDMLIGAIYLVCFLNVKDEPTRSSDPSIFGGTPSSTAAPAGNANLASSTSSSAAESSCFMASAVKELCLPQAHRPVARLRCSECSTAVVSGFRPFQESAQPLNRSLSGGSHQ</sequence>
<comment type="similarity">
    <text evidence="2 7">Belongs to the XK family.</text>
</comment>
<dbReference type="GO" id="GO:0005886">
    <property type="term" value="C:plasma membrane"/>
    <property type="evidence" value="ECO:0007669"/>
    <property type="project" value="UniProtKB-SubCell"/>
</dbReference>
<dbReference type="OrthoDB" id="6136301at2759"/>
<comment type="caution">
    <text evidence="9">The sequence shown here is derived from an EMBL/GenBank/DDBJ whole genome shotgun (WGS) entry which is preliminary data.</text>
</comment>
<evidence type="ECO:0000256" key="5">
    <source>
        <dbReference type="ARBA" id="ARBA00022989"/>
    </source>
</evidence>
<dbReference type="GO" id="GO:1902742">
    <property type="term" value="P:apoptotic process involved in development"/>
    <property type="evidence" value="ECO:0007669"/>
    <property type="project" value="TreeGrafter"/>
</dbReference>
<keyword evidence="6" id="KW-0472">Membrane</keyword>
<evidence type="ECO:0000256" key="7">
    <source>
        <dbReference type="RuleBase" id="RU910716"/>
    </source>
</evidence>
<gene>
    <name evidence="9" type="ORF">BIW11_11109</name>
</gene>
<dbReference type="PANTHER" id="PTHR16024:SF10">
    <property type="entry name" value="XK-RELATED PROTEIN"/>
    <property type="match status" value="1"/>
</dbReference>
<evidence type="ECO:0000313" key="9">
    <source>
        <dbReference type="EMBL" id="OQR71258.1"/>
    </source>
</evidence>
<dbReference type="EMBL" id="MNPL01015085">
    <property type="protein sequence ID" value="OQR71258.1"/>
    <property type="molecule type" value="Genomic_DNA"/>
</dbReference>
<protein>
    <recommendedName>
        <fullName evidence="7">XK-related protein</fullName>
    </recommendedName>
</protein>
<comment type="subcellular location">
    <subcellularLocation>
        <location evidence="1">Cell membrane</location>
        <topology evidence="1">Multi-pass membrane protein</topology>
    </subcellularLocation>
    <subcellularLocation>
        <location evidence="7">Membrane</location>
        <topology evidence="7">Multi-pass membrane protein</topology>
    </subcellularLocation>
</comment>
<keyword evidence="4" id="KW-0812">Transmembrane</keyword>
<keyword evidence="3" id="KW-1003">Cell membrane</keyword>
<evidence type="ECO:0000256" key="8">
    <source>
        <dbReference type="SAM" id="MobiDB-lite"/>
    </source>
</evidence>
<dbReference type="InterPro" id="IPR050895">
    <property type="entry name" value="XK-related_scramblase"/>
</dbReference>
<feature type="compositionally biased region" description="Acidic residues" evidence="8">
    <location>
        <begin position="25"/>
        <end position="36"/>
    </location>
</feature>
<dbReference type="AlphaFoldDB" id="A0A1V9XD32"/>
<dbReference type="GO" id="GO:0043652">
    <property type="term" value="P:engulfment of apoptotic cell"/>
    <property type="evidence" value="ECO:0007669"/>
    <property type="project" value="TreeGrafter"/>
</dbReference>